<evidence type="ECO:0000313" key="10">
    <source>
        <dbReference type="EMBL" id="KAF6725684.1"/>
    </source>
</evidence>
<dbReference type="GO" id="GO:0005743">
    <property type="term" value="C:mitochondrial inner membrane"/>
    <property type="evidence" value="ECO:0007669"/>
    <property type="project" value="TreeGrafter"/>
</dbReference>
<evidence type="ECO:0000256" key="3">
    <source>
        <dbReference type="ARBA" id="ARBA00022448"/>
    </source>
</evidence>
<evidence type="ECO:0000256" key="5">
    <source>
        <dbReference type="ARBA" id="ARBA00022970"/>
    </source>
</evidence>
<comment type="subcellular location">
    <subcellularLocation>
        <location evidence="1">Mitochondrion membrane</location>
        <topology evidence="1">Multi-pass membrane protein</topology>
    </subcellularLocation>
</comment>
<accession>A0A834F978</accession>
<evidence type="ECO:0000313" key="11">
    <source>
        <dbReference type="Proteomes" id="UP000646548"/>
    </source>
</evidence>
<dbReference type="InterPro" id="IPR004686">
    <property type="entry name" value="Mtc"/>
</dbReference>
<comment type="caution">
    <text evidence="10">The sequence shown here is derived from an EMBL/GenBank/DDBJ whole genome shotgun (WGS) entry which is preliminary data.</text>
</comment>
<evidence type="ECO:0000256" key="8">
    <source>
        <dbReference type="ARBA" id="ARBA00023136"/>
    </source>
</evidence>
<dbReference type="PANTHER" id="PTHR11153:SF3">
    <property type="entry name" value="SIDEROFLEXIN-4"/>
    <property type="match status" value="1"/>
</dbReference>
<evidence type="ECO:0000256" key="1">
    <source>
        <dbReference type="ARBA" id="ARBA00004225"/>
    </source>
</evidence>
<evidence type="ECO:0000256" key="6">
    <source>
        <dbReference type="ARBA" id="ARBA00022989"/>
    </source>
</evidence>
<evidence type="ECO:0000256" key="4">
    <source>
        <dbReference type="ARBA" id="ARBA00022692"/>
    </source>
</evidence>
<sequence length="236" mass="25782">MDPNLQLLKTQSLSFFGRVRMWFDLLDPSLLLASDPEIVKVHTLVGSEEKLHEKEKPSVTLSLSSVHADSGDVIPLLFRAPAFLPIAGPVVVASLLPHTTVKPALFWQFLLQSYNAGFSHANRNSSAEQVRKTSPIQLLLIAGTVSYTSVAAAFPQIVINRLNIRSLAVQTVCRTVVPIPLSAVLAFLNVYTVRSEETESGIRVFDCHGNPVGMSKAAGEKVKPMEEHHCSQESSN</sequence>
<keyword evidence="4" id="KW-0812">Transmembrane</keyword>
<name>A0A834F978_ORYME</name>
<keyword evidence="8" id="KW-0472">Membrane</keyword>
<feature type="region of interest" description="Disordered" evidence="9">
    <location>
        <begin position="216"/>
        <end position="236"/>
    </location>
</feature>
<protein>
    <submittedName>
        <fullName evidence="10">Sideroflexin-4</fullName>
    </submittedName>
</protein>
<dbReference type="EMBL" id="WKFB01000356">
    <property type="protein sequence ID" value="KAF6725684.1"/>
    <property type="molecule type" value="Genomic_DNA"/>
</dbReference>
<dbReference type="PANTHER" id="PTHR11153">
    <property type="entry name" value="SIDEROFLEXIN"/>
    <property type="match status" value="1"/>
</dbReference>
<evidence type="ECO:0000256" key="7">
    <source>
        <dbReference type="ARBA" id="ARBA00023128"/>
    </source>
</evidence>
<keyword evidence="3" id="KW-0813">Transport</keyword>
<evidence type="ECO:0000256" key="9">
    <source>
        <dbReference type="SAM" id="MobiDB-lite"/>
    </source>
</evidence>
<dbReference type="AlphaFoldDB" id="A0A834F978"/>
<comment type="similarity">
    <text evidence="2">Belongs to the sideroflexin family.</text>
</comment>
<gene>
    <name evidence="10" type="ORF">FQA47_022867</name>
</gene>
<dbReference type="Pfam" id="PF03820">
    <property type="entry name" value="SFXNs"/>
    <property type="match status" value="1"/>
</dbReference>
<keyword evidence="5" id="KW-0029">Amino-acid transport</keyword>
<dbReference type="Proteomes" id="UP000646548">
    <property type="component" value="Unassembled WGS sequence"/>
</dbReference>
<evidence type="ECO:0000256" key="2">
    <source>
        <dbReference type="ARBA" id="ARBA00005974"/>
    </source>
</evidence>
<reference evidence="10" key="1">
    <citation type="journal article" name="BMC Genomics">
        <title>Long-read sequencing and de novo genome assembly of marine medaka (Oryzias melastigma).</title>
        <authorList>
            <person name="Liang P."/>
            <person name="Saqib H.S.A."/>
            <person name="Ni X."/>
            <person name="Shen Y."/>
        </authorList>
    </citation>
    <scope>NUCLEOTIDE SEQUENCE</scope>
    <source>
        <strain evidence="10">Bigg-433</strain>
    </source>
</reference>
<dbReference type="GO" id="GO:0006865">
    <property type="term" value="P:amino acid transport"/>
    <property type="evidence" value="ECO:0007669"/>
    <property type="project" value="UniProtKB-KW"/>
</dbReference>
<dbReference type="GO" id="GO:1990542">
    <property type="term" value="P:mitochondrial transmembrane transport"/>
    <property type="evidence" value="ECO:0007669"/>
    <property type="project" value="TreeGrafter"/>
</dbReference>
<feature type="compositionally biased region" description="Basic and acidic residues" evidence="9">
    <location>
        <begin position="218"/>
        <end position="236"/>
    </location>
</feature>
<keyword evidence="6" id="KW-1133">Transmembrane helix</keyword>
<keyword evidence="7" id="KW-0496">Mitochondrion</keyword>
<dbReference type="GO" id="GO:0015075">
    <property type="term" value="F:monoatomic ion transmembrane transporter activity"/>
    <property type="evidence" value="ECO:0007669"/>
    <property type="project" value="InterPro"/>
</dbReference>
<proteinExistence type="inferred from homology"/>
<organism evidence="10 11">
    <name type="scientific">Oryzias melastigma</name>
    <name type="common">Marine medaka</name>
    <dbReference type="NCBI Taxonomy" id="30732"/>
    <lineage>
        <taxon>Eukaryota</taxon>
        <taxon>Metazoa</taxon>
        <taxon>Chordata</taxon>
        <taxon>Craniata</taxon>
        <taxon>Vertebrata</taxon>
        <taxon>Euteleostomi</taxon>
        <taxon>Actinopterygii</taxon>
        <taxon>Neopterygii</taxon>
        <taxon>Teleostei</taxon>
        <taxon>Neoteleostei</taxon>
        <taxon>Acanthomorphata</taxon>
        <taxon>Ovalentaria</taxon>
        <taxon>Atherinomorphae</taxon>
        <taxon>Beloniformes</taxon>
        <taxon>Adrianichthyidae</taxon>
        <taxon>Oryziinae</taxon>
        <taxon>Oryzias</taxon>
    </lineage>
</organism>